<dbReference type="FunCoup" id="A0A2K3DX36">
    <property type="interactions" value="162"/>
</dbReference>
<dbReference type="CDD" id="cd01335">
    <property type="entry name" value="Radical_SAM"/>
    <property type="match status" value="1"/>
</dbReference>
<feature type="compositionally biased region" description="Low complexity" evidence="11">
    <location>
        <begin position="556"/>
        <end position="570"/>
    </location>
</feature>
<evidence type="ECO:0000256" key="5">
    <source>
        <dbReference type="ARBA" id="ARBA00022723"/>
    </source>
</evidence>
<proteinExistence type="inferred from homology"/>
<evidence type="ECO:0000256" key="9">
    <source>
        <dbReference type="ARBA" id="ARBA00033094"/>
    </source>
</evidence>
<dbReference type="GO" id="GO:0006779">
    <property type="term" value="P:porphyrin-containing compound biosynthetic process"/>
    <property type="evidence" value="ECO:0000318"/>
    <property type="project" value="GO_Central"/>
</dbReference>
<protein>
    <recommendedName>
        <fullName evidence="2">Radical S-adenosyl methionine domain-containing protein 1, mitochondrial</fullName>
    </recommendedName>
    <alternativeName>
        <fullName evidence="9">Putative heme chaperone</fullName>
    </alternativeName>
</protein>
<dbReference type="GO" id="GO:0046872">
    <property type="term" value="F:metal ion binding"/>
    <property type="evidence" value="ECO:0007669"/>
    <property type="project" value="UniProtKB-KW"/>
</dbReference>
<dbReference type="GO" id="GO:0005737">
    <property type="term" value="C:cytoplasm"/>
    <property type="evidence" value="ECO:0000318"/>
    <property type="project" value="GO_Central"/>
</dbReference>
<evidence type="ECO:0000256" key="10">
    <source>
        <dbReference type="ARBA" id="ARBA00045130"/>
    </source>
</evidence>
<dbReference type="InterPro" id="IPR034505">
    <property type="entry name" value="Coproporphyrinogen-III_oxidase"/>
</dbReference>
<comment type="similarity">
    <text evidence="1">Belongs to the anaerobic coproporphyrinogen-III oxidase family. HemW subfamily.</text>
</comment>
<feature type="region of interest" description="Disordered" evidence="11">
    <location>
        <begin position="544"/>
        <end position="597"/>
    </location>
</feature>
<keyword evidence="3" id="KW-0349">Heme</keyword>
<dbReference type="SFLD" id="SFLDG01082">
    <property type="entry name" value="B12-binding_domain_containing"/>
    <property type="match status" value="1"/>
</dbReference>
<evidence type="ECO:0000256" key="4">
    <source>
        <dbReference type="ARBA" id="ARBA00022691"/>
    </source>
</evidence>
<dbReference type="Proteomes" id="UP000006906">
    <property type="component" value="Chromosome 3"/>
</dbReference>
<dbReference type="PROSITE" id="PS51918">
    <property type="entry name" value="RADICAL_SAM"/>
    <property type="match status" value="1"/>
</dbReference>
<evidence type="ECO:0000256" key="1">
    <source>
        <dbReference type="ARBA" id="ARBA00006100"/>
    </source>
</evidence>
<name>A0A2K3DX36_CHLRE</name>
<comment type="function">
    <text evidence="10">May be a heme chaperone, appears to bind heme. Homologous bacterial proteins do not have oxygen-independent coproporphyrinogen-III oxidase activity. Binds 1 [4Fe-4S] cluster. The cluster is coordinated with 3 cysteines and an exchangeable S-adenosyl-L-methionine.</text>
</comment>
<keyword evidence="14" id="KW-1185">Reference proteome</keyword>
<dbReference type="OrthoDB" id="431409at2759"/>
<reference evidence="13 14" key="1">
    <citation type="journal article" date="2007" name="Science">
        <title>The Chlamydomonas genome reveals the evolution of key animal and plant functions.</title>
        <authorList>
            <person name="Merchant S.S."/>
            <person name="Prochnik S.E."/>
            <person name="Vallon O."/>
            <person name="Harris E.H."/>
            <person name="Karpowicz S.J."/>
            <person name="Witman G.B."/>
            <person name="Terry A."/>
            <person name="Salamov A."/>
            <person name="Fritz-Laylin L.K."/>
            <person name="Marechal-Drouard L."/>
            <person name="Marshall W.F."/>
            <person name="Qu L.H."/>
            <person name="Nelson D.R."/>
            <person name="Sanderfoot A.A."/>
            <person name="Spalding M.H."/>
            <person name="Kapitonov V.V."/>
            <person name="Ren Q."/>
            <person name="Ferris P."/>
            <person name="Lindquist E."/>
            <person name="Shapiro H."/>
            <person name="Lucas S.M."/>
            <person name="Grimwood J."/>
            <person name="Schmutz J."/>
            <person name="Cardol P."/>
            <person name="Cerutti H."/>
            <person name="Chanfreau G."/>
            <person name="Chen C.L."/>
            <person name="Cognat V."/>
            <person name="Croft M.T."/>
            <person name="Dent R."/>
            <person name="Dutcher S."/>
            <person name="Fernandez E."/>
            <person name="Fukuzawa H."/>
            <person name="Gonzalez-Ballester D."/>
            <person name="Gonzalez-Halphen D."/>
            <person name="Hallmann A."/>
            <person name="Hanikenne M."/>
            <person name="Hippler M."/>
            <person name="Inwood W."/>
            <person name="Jabbari K."/>
            <person name="Kalanon M."/>
            <person name="Kuras R."/>
            <person name="Lefebvre P.A."/>
            <person name="Lemaire S.D."/>
            <person name="Lobanov A.V."/>
            <person name="Lohr M."/>
            <person name="Manuell A."/>
            <person name="Meier I."/>
            <person name="Mets L."/>
            <person name="Mittag M."/>
            <person name="Mittelmeier T."/>
            <person name="Moroney J.V."/>
            <person name="Moseley J."/>
            <person name="Napoli C."/>
            <person name="Nedelcu A.M."/>
            <person name="Niyogi K."/>
            <person name="Novoselov S.V."/>
            <person name="Paulsen I.T."/>
            <person name="Pazour G."/>
            <person name="Purton S."/>
            <person name="Ral J.P."/>
            <person name="Riano-Pachon D.M."/>
            <person name="Riekhof W."/>
            <person name="Rymarquis L."/>
            <person name="Schroda M."/>
            <person name="Stern D."/>
            <person name="Umen J."/>
            <person name="Willows R."/>
            <person name="Wilson N."/>
            <person name="Zimmer S.L."/>
            <person name="Allmer J."/>
            <person name="Balk J."/>
            <person name="Bisova K."/>
            <person name="Chen C.J."/>
            <person name="Elias M."/>
            <person name="Gendler K."/>
            <person name="Hauser C."/>
            <person name="Lamb M.R."/>
            <person name="Ledford H."/>
            <person name="Long J.C."/>
            <person name="Minagawa J."/>
            <person name="Page M.D."/>
            <person name="Pan J."/>
            <person name="Pootakham W."/>
            <person name="Roje S."/>
            <person name="Rose A."/>
            <person name="Stahlberg E."/>
            <person name="Terauchi A.M."/>
            <person name="Yang P."/>
            <person name="Ball S."/>
            <person name="Bowler C."/>
            <person name="Dieckmann C.L."/>
            <person name="Gladyshev V.N."/>
            <person name="Green P."/>
            <person name="Jorgensen R."/>
            <person name="Mayfield S."/>
            <person name="Mueller-Roeber B."/>
            <person name="Rajamani S."/>
            <person name="Sayre R.T."/>
            <person name="Brokstein P."/>
            <person name="Dubchak I."/>
            <person name="Goodstein D."/>
            <person name="Hornick L."/>
            <person name="Huang Y.W."/>
            <person name="Jhaveri J."/>
            <person name="Luo Y."/>
            <person name="Martinez D."/>
            <person name="Ngau W.C."/>
            <person name="Otillar B."/>
            <person name="Poliakov A."/>
            <person name="Porter A."/>
            <person name="Szajkowski L."/>
            <person name="Werner G."/>
            <person name="Zhou K."/>
            <person name="Grigoriev I.V."/>
            <person name="Rokhsar D.S."/>
            <person name="Grossman A.R."/>
        </authorList>
    </citation>
    <scope>NUCLEOTIDE SEQUENCE [LARGE SCALE GENOMIC DNA]</scope>
    <source>
        <strain evidence="14">CC-503</strain>
    </source>
</reference>
<dbReference type="SFLD" id="SFLDS00029">
    <property type="entry name" value="Radical_SAM"/>
    <property type="match status" value="1"/>
</dbReference>
<feature type="domain" description="Radical SAM core" evidence="12">
    <location>
        <begin position="127"/>
        <end position="370"/>
    </location>
</feature>
<dbReference type="KEGG" id="cre:CHLRE_03g171461v5"/>
<organism evidence="13 14">
    <name type="scientific">Chlamydomonas reinhardtii</name>
    <name type="common">Chlamydomonas smithii</name>
    <dbReference type="NCBI Taxonomy" id="3055"/>
    <lineage>
        <taxon>Eukaryota</taxon>
        <taxon>Viridiplantae</taxon>
        <taxon>Chlorophyta</taxon>
        <taxon>core chlorophytes</taxon>
        <taxon>Chlorophyceae</taxon>
        <taxon>CS clade</taxon>
        <taxon>Chlamydomonadales</taxon>
        <taxon>Chlamydomonadaceae</taxon>
        <taxon>Chlamydomonas</taxon>
    </lineage>
</organism>
<accession>A0A2K3DX36</accession>
<dbReference type="GO" id="GO:0004109">
    <property type="term" value="F:coproporphyrinogen oxidase activity"/>
    <property type="evidence" value="ECO:0007669"/>
    <property type="project" value="InterPro"/>
</dbReference>
<keyword evidence="4" id="KW-0949">S-adenosyl-L-methionine</keyword>
<dbReference type="PANTHER" id="PTHR13932:SF5">
    <property type="entry name" value="RADICAL S-ADENOSYL METHIONINE DOMAIN-CONTAINING PROTEIN 1, MITOCHONDRIAL"/>
    <property type="match status" value="1"/>
</dbReference>
<dbReference type="AlphaFoldDB" id="A0A2K3DX36"/>
<keyword evidence="8" id="KW-0143">Chaperone</keyword>
<dbReference type="EMBL" id="CM008964">
    <property type="protein sequence ID" value="PNW85096.1"/>
    <property type="molecule type" value="Genomic_DNA"/>
</dbReference>
<dbReference type="InterPro" id="IPR058240">
    <property type="entry name" value="rSAM_sf"/>
</dbReference>
<evidence type="ECO:0000256" key="8">
    <source>
        <dbReference type="ARBA" id="ARBA00023186"/>
    </source>
</evidence>
<gene>
    <name evidence="13" type="ORF">CHLRE_03g171461v5</name>
</gene>
<dbReference type="GO" id="GO:0051539">
    <property type="term" value="F:4 iron, 4 sulfur cluster binding"/>
    <property type="evidence" value="ECO:0000318"/>
    <property type="project" value="GO_Central"/>
</dbReference>
<feature type="compositionally biased region" description="Low complexity" evidence="11">
    <location>
        <begin position="56"/>
        <end position="116"/>
    </location>
</feature>
<dbReference type="InterPro" id="IPR007197">
    <property type="entry name" value="rSAM"/>
</dbReference>
<feature type="region of interest" description="Disordered" evidence="11">
    <location>
        <begin position="629"/>
        <end position="656"/>
    </location>
</feature>
<dbReference type="NCBIfam" id="TIGR00539">
    <property type="entry name" value="hemN_rel"/>
    <property type="match status" value="1"/>
</dbReference>
<evidence type="ECO:0000259" key="12">
    <source>
        <dbReference type="PROSITE" id="PS51918"/>
    </source>
</evidence>
<evidence type="ECO:0000313" key="13">
    <source>
        <dbReference type="EMBL" id="PNW85096.1"/>
    </source>
</evidence>
<dbReference type="SMART" id="SM00729">
    <property type="entry name" value="Elp3"/>
    <property type="match status" value="1"/>
</dbReference>
<dbReference type="RefSeq" id="XP_042926016.1">
    <property type="nucleotide sequence ID" value="XM_043060887.1"/>
</dbReference>
<keyword evidence="7" id="KW-0411">Iron-sulfur</keyword>
<dbReference type="PANTHER" id="PTHR13932">
    <property type="entry name" value="COPROPORPHYRINIGEN III OXIDASE"/>
    <property type="match status" value="1"/>
</dbReference>
<dbReference type="Gramene" id="PNW85096">
    <property type="protein sequence ID" value="PNW85096"/>
    <property type="gene ID" value="CHLRE_03g171461v5"/>
</dbReference>
<dbReference type="InterPro" id="IPR006638">
    <property type="entry name" value="Elp3/MiaA/NifB-like_rSAM"/>
</dbReference>
<dbReference type="GeneID" id="5728929"/>
<evidence type="ECO:0000256" key="6">
    <source>
        <dbReference type="ARBA" id="ARBA00023004"/>
    </source>
</evidence>
<dbReference type="SFLD" id="SFLDF00562">
    <property type="entry name" value="HemN-like__clustered_with_heat"/>
    <property type="match status" value="1"/>
</dbReference>
<evidence type="ECO:0000256" key="2">
    <source>
        <dbReference type="ARBA" id="ARBA00014678"/>
    </source>
</evidence>
<feature type="region of interest" description="Disordered" evidence="11">
    <location>
        <begin position="22"/>
        <end position="43"/>
    </location>
</feature>
<keyword evidence="5" id="KW-0479">Metal-binding</keyword>
<dbReference type="SUPFAM" id="SSF102114">
    <property type="entry name" value="Radical SAM enzymes"/>
    <property type="match status" value="1"/>
</dbReference>
<dbReference type="InParanoid" id="A0A2K3DX36"/>
<feature type="region of interest" description="Disordered" evidence="11">
    <location>
        <begin position="56"/>
        <end position="129"/>
    </location>
</feature>
<sequence length="656" mass="67765">MQAELGLRAALALASAARTPRRAGTCSAWRGAGSATPGSTSACWAAARPPPVSPAPYANNSAAARSSGTASTSGRSSTAAAPSAQGRATAAAAAQGAHGSRSTALNSSNSASASASPVGGGRPQAAAPPSSVRSAYIHLPFCKRKCFYCDFPVEAVGRDPTAPKVEARMASYVEALLREVAATRRQGAAPLETVFFGGGTPSLLPPELLARILEALDARFGIAAGAEVSLEADPGTFDLARLREYRRLGVSRLSVGVQAFQQELLTACGRGHDLLEAEAAIEAVRAAGLASWSLDLISGLPGLTPDMWAASLQRAVAAGPDHVSVYDLQVEEGTPFERWQRAGRLRLPADEAAVEMYGKASQVLTAAGFEHYEVSNYAKPGHRCAHNQVYWRGLPYYAFGLGAASYLQGRRFSRPARMQPYLQWVQQLADSEQGRAGEALPGDHLPEESQEELLLDSLMLALRTADGVDLGRLRRRHGAAAVGVVLRALRPHEQVGSAYAVDGAGRRISIAEAAVTSSPILNPKAAAAAVAAAAAAARGEQGSAAAGIGQEEEPEAGPGPAAGSAAALAAARERARPRAEATVEGTAAEGQPEDATGAVRVRLSDPDGFLLSNDVISDVFAAFDLPSSWLSDNEEGAEGGSSSDTQAGVERKPVAA</sequence>
<dbReference type="STRING" id="3055.A0A2K3DX36"/>
<evidence type="ECO:0000256" key="7">
    <source>
        <dbReference type="ARBA" id="ARBA00023014"/>
    </source>
</evidence>
<feature type="compositionally biased region" description="Basic and acidic residues" evidence="11">
    <location>
        <begin position="571"/>
        <end position="581"/>
    </location>
</feature>
<dbReference type="InterPro" id="IPR013785">
    <property type="entry name" value="Aldolase_TIM"/>
</dbReference>
<dbReference type="Gene3D" id="3.20.20.70">
    <property type="entry name" value="Aldolase class I"/>
    <property type="match status" value="1"/>
</dbReference>
<dbReference type="SFLD" id="SFLDG01065">
    <property type="entry name" value="anaerobic_coproporphyrinogen-I"/>
    <property type="match status" value="1"/>
</dbReference>
<dbReference type="Pfam" id="PF04055">
    <property type="entry name" value="Radical_SAM"/>
    <property type="match status" value="1"/>
</dbReference>
<evidence type="ECO:0000313" key="14">
    <source>
        <dbReference type="Proteomes" id="UP000006906"/>
    </source>
</evidence>
<evidence type="ECO:0000256" key="11">
    <source>
        <dbReference type="SAM" id="MobiDB-lite"/>
    </source>
</evidence>
<dbReference type="InterPro" id="IPR004559">
    <property type="entry name" value="HemW-like"/>
</dbReference>
<keyword evidence="6" id="KW-0408">Iron</keyword>
<evidence type="ECO:0000256" key="3">
    <source>
        <dbReference type="ARBA" id="ARBA00022617"/>
    </source>
</evidence>